<accession>A0A521BS18</accession>
<proteinExistence type="predicted"/>
<dbReference type="InterPro" id="IPR025948">
    <property type="entry name" value="HTH-like_dom"/>
</dbReference>
<sequence length="250" mass="28984">MRLREAIRLVWVLSKRRYGAPRIYQELLRLGWQVSRPRVARLMRSMGIASQLRKKWVKTTDSGHRYPVAANLLDRRFSPGQLNQVWVSDITYLPSEQGWLYLTTVMDLADRQIIGWALSRTLSAEQTSIAAFNQAQTKRRTAPGMMFHSDRGSQYACSEFTNLLRKYQLVQSMSGKGNCWDNAPAESFFKTLKAELISHTGRFNSYQQARTALFEYIESWYNRKRLHSSLGYKTPAEAEQQLKHKLQQAA</sequence>
<protein>
    <submittedName>
        <fullName evidence="2">Transposase InsO and inactivated derivatives</fullName>
    </submittedName>
</protein>
<name>A0A521BS18_9BACT</name>
<evidence type="ECO:0000313" key="3">
    <source>
        <dbReference type="Proteomes" id="UP000317557"/>
    </source>
</evidence>
<gene>
    <name evidence="2" type="ORF">SAMN06265219_10328</name>
</gene>
<dbReference type="SUPFAM" id="SSF53098">
    <property type="entry name" value="Ribonuclease H-like"/>
    <property type="match status" value="1"/>
</dbReference>
<organism evidence="2 3">
    <name type="scientific">Gracilimonas mengyeensis</name>
    <dbReference type="NCBI Taxonomy" id="1302730"/>
    <lineage>
        <taxon>Bacteria</taxon>
        <taxon>Pseudomonadati</taxon>
        <taxon>Balneolota</taxon>
        <taxon>Balneolia</taxon>
        <taxon>Balneolales</taxon>
        <taxon>Balneolaceae</taxon>
        <taxon>Gracilimonas</taxon>
    </lineage>
</organism>
<dbReference type="InterPro" id="IPR048020">
    <property type="entry name" value="Transpos_IS3"/>
</dbReference>
<dbReference type="Pfam" id="PF00665">
    <property type="entry name" value="rve"/>
    <property type="match status" value="1"/>
</dbReference>
<dbReference type="PANTHER" id="PTHR46889">
    <property type="entry name" value="TRANSPOSASE INSF FOR INSERTION SEQUENCE IS3B-RELATED"/>
    <property type="match status" value="1"/>
</dbReference>
<dbReference type="GO" id="GO:0003676">
    <property type="term" value="F:nucleic acid binding"/>
    <property type="evidence" value="ECO:0007669"/>
    <property type="project" value="InterPro"/>
</dbReference>
<dbReference type="Proteomes" id="UP000317557">
    <property type="component" value="Unassembled WGS sequence"/>
</dbReference>
<dbReference type="InterPro" id="IPR012337">
    <property type="entry name" value="RNaseH-like_sf"/>
</dbReference>
<dbReference type="PANTHER" id="PTHR46889:SF4">
    <property type="entry name" value="TRANSPOSASE INSO FOR INSERTION SEQUENCE ELEMENT IS911B-RELATED"/>
    <property type="match status" value="1"/>
</dbReference>
<reference evidence="2 3" key="1">
    <citation type="submission" date="2017-05" db="EMBL/GenBank/DDBJ databases">
        <authorList>
            <person name="Varghese N."/>
            <person name="Submissions S."/>
        </authorList>
    </citation>
    <scope>NUCLEOTIDE SEQUENCE [LARGE SCALE GENOMIC DNA]</scope>
    <source>
        <strain evidence="2 3">DSM 21985</strain>
    </source>
</reference>
<dbReference type="Pfam" id="PF13276">
    <property type="entry name" value="HTH_21"/>
    <property type="match status" value="1"/>
</dbReference>
<keyword evidence="3" id="KW-1185">Reference proteome</keyword>
<dbReference type="InterPro" id="IPR001584">
    <property type="entry name" value="Integrase_cat-core"/>
</dbReference>
<dbReference type="Gene3D" id="3.30.420.10">
    <property type="entry name" value="Ribonuclease H-like superfamily/Ribonuclease H"/>
    <property type="match status" value="1"/>
</dbReference>
<dbReference type="InterPro" id="IPR036397">
    <property type="entry name" value="RNaseH_sf"/>
</dbReference>
<dbReference type="Pfam" id="PF13333">
    <property type="entry name" value="rve_2"/>
    <property type="match status" value="1"/>
</dbReference>
<dbReference type="GO" id="GO:0015074">
    <property type="term" value="P:DNA integration"/>
    <property type="evidence" value="ECO:0007669"/>
    <property type="project" value="InterPro"/>
</dbReference>
<evidence type="ECO:0000259" key="1">
    <source>
        <dbReference type="PROSITE" id="PS50994"/>
    </source>
</evidence>
<dbReference type="AlphaFoldDB" id="A0A521BS18"/>
<dbReference type="EMBL" id="FXTP01000003">
    <property type="protein sequence ID" value="SMO49944.1"/>
    <property type="molecule type" value="Genomic_DNA"/>
</dbReference>
<dbReference type="NCBIfam" id="NF033516">
    <property type="entry name" value="transpos_IS3"/>
    <property type="match status" value="1"/>
</dbReference>
<evidence type="ECO:0000313" key="2">
    <source>
        <dbReference type="EMBL" id="SMO49944.1"/>
    </source>
</evidence>
<feature type="domain" description="Integrase catalytic" evidence="1">
    <location>
        <begin position="75"/>
        <end position="243"/>
    </location>
</feature>
<dbReference type="InterPro" id="IPR050900">
    <property type="entry name" value="Transposase_IS3/IS150/IS904"/>
</dbReference>
<dbReference type="PROSITE" id="PS50994">
    <property type="entry name" value="INTEGRASE"/>
    <property type="match status" value="1"/>
</dbReference>